<dbReference type="AlphaFoldDB" id="A0A8S1XGS2"/>
<reference evidence="1" key="1">
    <citation type="submission" date="2021-01" db="EMBL/GenBank/DDBJ databases">
        <authorList>
            <consortium name="Genoscope - CEA"/>
            <person name="William W."/>
        </authorList>
    </citation>
    <scope>NUCLEOTIDE SEQUENCE</scope>
</reference>
<sequence>MTNLEQIKHLKWEGDYGINNTQTGKWIAFWKGKQLDVGGYYDENGSKIGKWIELFENYWDFSPVTYVGEYQVGNKQGRWDTFYDKQKMQSFTNRLNLEEEVVIRMVIKLVFGLIYTKIIIAHVKLLIQESIRTIIKLVDGIQCFKTKLCIKYHLEIYKIQWNCCQVIYRGEFKNNIMVGRWDTIFLENNTIIGGGNYDINGLKEGLWVDLHDGFNIYYKHIQTGNYQNGIRQGQFIESQLS</sequence>
<organism evidence="1 2">
    <name type="scientific">Paramecium octaurelia</name>
    <dbReference type="NCBI Taxonomy" id="43137"/>
    <lineage>
        <taxon>Eukaryota</taxon>
        <taxon>Sar</taxon>
        <taxon>Alveolata</taxon>
        <taxon>Ciliophora</taxon>
        <taxon>Intramacronucleata</taxon>
        <taxon>Oligohymenophorea</taxon>
        <taxon>Peniculida</taxon>
        <taxon>Parameciidae</taxon>
        <taxon>Paramecium</taxon>
    </lineage>
</organism>
<protein>
    <recommendedName>
        <fullName evidence="3">MORN repeat protein</fullName>
    </recommendedName>
</protein>
<proteinExistence type="predicted"/>
<keyword evidence="2" id="KW-1185">Reference proteome</keyword>
<dbReference type="Proteomes" id="UP000683925">
    <property type="component" value="Unassembled WGS sequence"/>
</dbReference>
<accession>A0A8S1XGS2</accession>
<dbReference type="PANTHER" id="PTHR33706:SF1">
    <property type="entry name" value="TPR REPEAT PROTEIN"/>
    <property type="match status" value="1"/>
</dbReference>
<evidence type="ECO:0000313" key="1">
    <source>
        <dbReference type="EMBL" id="CAD8200480.1"/>
    </source>
</evidence>
<gene>
    <name evidence="1" type="ORF">POCTA_138.1.T1220023</name>
</gene>
<evidence type="ECO:0000313" key="2">
    <source>
        <dbReference type="Proteomes" id="UP000683925"/>
    </source>
</evidence>
<dbReference type="PANTHER" id="PTHR33706">
    <property type="entry name" value="MORN VARIANT REPEAT PROTEIN"/>
    <property type="match status" value="1"/>
</dbReference>
<evidence type="ECO:0008006" key="3">
    <source>
        <dbReference type="Google" id="ProtNLM"/>
    </source>
</evidence>
<name>A0A8S1XGS2_PAROT</name>
<dbReference type="EMBL" id="CAJJDP010000122">
    <property type="protein sequence ID" value="CAD8200480.1"/>
    <property type="molecule type" value="Genomic_DNA"/>
</dbReference>
<comment type="caution">
    <text evidence="1">The sequence shown here is derived from an EMBL/GenBank/DDBJ whole genome shotgun (WGS) entry which is preliminary data.</text>
</comment>
<dbReference type="OrthoDB" id="309239at2759"/>